<evidence type="ECO:0000313" key="3">
    <source>
        <dbReference type="Proteomes" id="UP001143480"/>
    </source>
</evidence>
<accession>A0A9W6KFL7</accession>
<dbReference type="InterPro" id="IPR016039">
    <property type="entry name" value="Thiolase-like"/>
</dbReference>
<feature type="region of interest" description="Disordered" evidence="1">
    <location>
        <begin position="300"/>
        <end position="322"/>
    </location>
</feature>
<sequence length="322" mass="33382">MYRAGAPALLEATPAPLTEAAPPRAGLGLRRVVRRRFTGGGVRRIDDDFSARHFADLTGLYGLTYRPELAGPAGNTYAEMARVLAEAVQPDGEPVELCVVAHATPDLDCRYSAVTHLTEAVTGNRLSLSLLENGSCAPYTALRVAADYGRRHGWRRILVLALDQATLPYEKRFPAGTSPAHHAPAGDAGVALLLTTDGTGAPIHVEHRSGIAPAEALAAAADTLADLNRRHGPVSEVLVDGGGVDFGRLSPAARVAPIGYRATGVFGLLDGYGPGRVQPATALVSYDPQTGDLGVALTGSQATQASSVKTQSAGGGFPAARP</sequence>
<evidence type="ECO:0000313" key="2">
    <source>
        <dbReference type="EMBL" id="GLL00623.1"/>
    </source>
</evidence>
<evidence type="ECO:0000256" key="1">
    <source>
        <dbReference type="SAM" id="MobiDB-lite"/>
    </source>
</evidence>
<dbReference type="RefSeq" id="WP_261960001.1">
    <property type="nucleotide sequence ID" value="NZ_BAAAXA010000001.1"/>
</dbReference>
<feature type="compositionally biased region" description="Polar residues" evidence="1">
    <location>
        <begin position="300"/>
        <end position="312"/>
    </location>
</feature>
<feature type="compositionally biased region" description="Gly residues" evidence="1">
    <location>
        <begin position="313"/>
        <end position="322"/>
    </location>
</feature>
<comment type="caution">
    <text evidence="2">The sequence shown here is derived from an EMBL/GenBank/DDBJ whole genome shotgun (WGS) entry which is preliminary data.</text>
</comment>
<name>A0A9W6KFL7_9ACTN</name>
<dbReference type="AlphaFoldDB" id="A0A9W6KFL7"/>
<dbReference type="SUPFAM" id="SSF53901">
    <property type="entry name" value="Thiolase-like"/>
    <property type="match status" value="1"/>
</dbReference>
<reference evidence="2" key="2">
    <citation type="submission" date="2023-01" db="EMBL/GenBank/DDBJ databases">
        <authorList>
            <person name="Sun Q."/>
            <person name="Evtushenko L."/>
        </authorList>
    </citation>
    <scope>NUCLEOTIDE SEQUENCE</scope>
    <source>
        <strain evidence="2">VKM Ac-1321</strain>
    </source>
</reference>
<organism evidence="2 3">
    <name type="scientific">Dactylosporangium matsuzakiense</name>
    <dbReference type="NCBI Taxonomy" id="53360"/>
    <lineage>
        <taxon>Bacteria</taxon>
        <taxon>Bacillati</taxon>
        <taxon>Actinomycetota</taxon>
        <taxon>Actinomycetes</taxon>
        <taxon>Micromonosporales</taxon>
        <taxon>Micromonosporaceae</taxon>
        <taxon>Dactylosporangium</taxon>
    </lineage>
</organism>
<dbReference type="GO" id="GO:0016746">
    <property type="term" value="F:acyltransferase activity"/>
    <property type="evidence" value="ECO:0007669"/>
    <property type="project" value="InterPro"/>
</dbReference>
<protein>
    <submittedName>
        <fullName evidence="2">Uncharacterized protein</fullName>
    </submittedName>
</protein>
<reference evidence="2" key="1">
    <citation type="journal article" date="2014" name="Int. J. Syst. Evol. Microbiol.">
        <title>Complete genome sequence of Corynebacterium casei LMG S-19264T (=DSM 44701T), isolated from a smear-ripened cheese.</title>
        <authorList>
            <consortium name="US DOE Joint Genome Institute (JGI-PGF)"/>
            <person name="Walter F."/>
            <person name="Albersmeier A."/>
            <person name="Kalinowski J."/>
            <person name="Ruckert C."/>
        </authorList>
    </citation>
    <scope>NUCLEOTIDE SEQUENCE</scope>
    <source>
        <strain evidence="2">VKM Ac-1321</strain>
    </source>
</reference>
<gene>
    <name evidence="2" type="ORF">GCM10017581_023640</name>
</gene>
<proteinExistence type="predicted"/>
<dbReference type="Proteomes" id="UP001143480">
    <property type="component" value="Unassembled WGS sequence"/>
</dbReference>
<dbReference type="EMBL" id="BSFP01000009">
    <property type="protein sequence ID" value="GLL00623.1"/>
    <property type="molecule type" value="Genomic_DNA"/>
</dbReference>
<keyword evidence="3" id="KW-1185">Reference proteome</keyword>
<dbReference type="Gene3D" id="3.40.47.10">
    <property type="match status" value="1"/>
</dbReference>